<evidence type="ECO:0000256" key="1">
    <source>
        <dbReference type="SAM" id="MobiDB-lite"/>
    </source>
</evidence>
<accession>A0A6A5ZYY9</accession>
<reference evidence="3" key="1">
    <citation type="journal article" date="2020" name="Stud. Mycol.">
        <title>101 Dothideomycetes genomes: a test case for predicting lifestyles and emergence of pathogens.</title>
        <authorList>
            <person name="Haridas S."/>
            <person name="Albert R."/>
            <person name="Binder M."/>
            <person name="Bloem J."/>
            <person name="Labutti K."/>
            <person name="Salamov A."/>
            <person name="Andreopoulos B."/>
            <person name="Baker S."/>
            <person name="Barry K."/>
            <person name="Bills G."/>
            <person name="Bluhm B."/>
            <person name="Cannon C."/>
            <person name="Castanera R."/>
            <person name="Culley D."/>
            <person name="Daum C."/>
            <person name="Ezra D."/>
            <person name="Gonzalez J."/>
            <person name="Henrissat B."/>
            <person name="Kuo A."/>
            <person name="Liang C."/>
            <person name="Lipzen A."/>
            <person name="Lutzoni F."/>
            <person name="Magnuson J."/>
            <person name="Mondo S."/>
            <person name="Nolan M."/>
            <person name="Ohm R."/>
            <person name="Pangilinan J."/>
            <person name="Park H.-J."/>
            <person name="Ramirez L."/>
            <person name="Alfaro M."/>
            <person name="Sun H."/>
            <person name="Tritt A."/>
            <person name="Yoshinaga Y."/>
            <person name="Zwiers L.-H."/>
            <person name="Turgeon B."/>
            <person name="Goodwin S."/>
            <person name="Spatafora J."/>
            <person name="Crous P."/>
            <person name="Grigoriev I."/>
        </authorList>
    </citation>
    <scope>NUCLEOTIDE SEQUENCE</scope>
    <source>
        <strain evidence="3">CBS 119687</strain>
    </source>
</reference>
<dbReference type="RefSeq" id="XP_033518370.1">
    <property type="nucleotide sequence ID" value="XM_033670993.1"/>
</dbReference>
<dbReference type="GeneID" id="54411425"/>
<evidence type="ECO:0000313" key="4">
    <source>
        <dbReference type="Proteomes" id="UP000799771"/>
    </source>
</evidence>
<name>A0A6A5ZYY9_9PLEO</name>
<dbReference type="AlphaFoldDB" id="A0A6A5ZYY9"/>
<sequence>MTSINATPSDPKPKAVFHASTPSAPILIYLPPGPVVPDSSEEQGRVISTLRASSDATVVRINYRASAEHQYPTPYHDALFGYDWISENLLRDEFKRPHLARLGVCGELVGGSIATMLALTECRNKESRIAAAAVNNPIADWVFHDDLPLVHPSELPEPASPDETSFPADEDPGDPTSPPEKTKPVSKAGQPRKKRAPKLPPPTAWQLHGDNEVLPTSKLSVERNFLFRGPEDFFDRFASPIHFFRSPRAQLIYPPSDDVSASEQPDDQLDMEAQMLLGHYTPFKSKAKASTELPVLSRCRAYIRSYPPAGVNLSLPVWNITAGTDSPLADQTSELAKMLRRSVARHTLKARARRVRWLDPAEKAQYEEMALERVHLDLTPGIGLWTQQDDDLSWKSQVEGMGAWLKHSLK</sequence>
<dbReference type="InterPro" id="IPR013094">
    <property type="entry name" value="AB_hydrolase_3"/>
</dbReference>
<gene>
    <name evidence="3" type="ORF">P153DRAFT_391015</name>
</gene>
<dbReference type="InterPro" id="IPR029058">
    <property type="entry name" value="AB_hydrolase_fold"/>
</dbReference>
<dbReference type="EMBL" id="ML977521">
    <property type="protein sequence ID" value="KAF2123977.1"/>
    <property type="molecule type" value="Genomic_DNA"/>
</dbReference>
<organism evidence="3 4">
    <name type="scientific">Dothidotthia symphoricarpi CBS 119687</name>
    <dbReference type="NCBI Taxonomy" id="1392245"/>
    <lineage>
        <taxon>Eukaryota</taxon>
        <taxon>Fungi</taxon>
        <taxon>Dikarya</taxon>
        <taxon>Ascomycota</taxon>
        <taxon>Pezizomycotina</taxon>
        <taxon>Dothideomycetes</taxon>
        <taxon>Pleosporomycetidae</taxon>
        <taxon>Pleosporales</taxon>
        <taxon>Dothidotthiaceae</taxon>
        <taxon>Dothidotthia</taxon>
    </lineage>
</organism>
<evidence type="ECO:0000313" key="3">
    <source>
        <dbReference type="EMBL" id="KAF2123977.1"/>
    </source>
</evidence>
<evidence type="ECO:0000259" key="2">
    <source>
        <dbReference type="Pfam" id="PF07859"/>
    </source>
</evidence>
<dbReference type="OrthoDB" id="5396420at2759"/>
<dbReference type="Proteomes" id="UP000799771">
    <property type="component" value="Unassembled WGS sequence"/>
</dbReference>
<keyword evidence="3" id="KW-0378">Hydrolase</keyword>
<dbReference type="Pfam" id="PF07859">
    <property type="entry name" value="Abhydrolase_3"/>
    <property type="match status" value="1"/>
</dbReference>
<keyword evidence="4" id="KW-1185">Reference proteome</keyword>
<protein>
    <submittedName>
        <fullName evidence="3">Alpha/beta-hydrolase</fullName>
    </submittedName>
</protein>
<proteinExistence type="predicted"/>
<feature type="region of interest" description="Disordered" evidence="1">
    <location>
        <begin position="152"/>
        <end position="210"/>
    </location>
</feature>
<dbReference type="SUPFAM" id="SSF53474">
    <property type="entry name" value="alpha/beta-Hydrolases"/>
    <property type="match status" value="1"/>
</dbReference>
<dbReference type="GO" id="GO:0016787">
    <property type="term" value="F:hydrolase activity"/>
    <property type="evidence" value="ECO:0007669"/>
    <property type="project" value="UniProtKB-KW"/>
</dbReference>
<feature type="domain" description="Alpha/beta hydrolase fold-3" evidence="2">
    <location>
        <begin position="39"/>
        <end position="141"/>
    </location>
</feature>
<dbReference type="Gene3D" id="3.40.50.1820">
    <property type="entry name" value="alpha/beta hydrolase"/>
    <property type="match status" value="1"/>
</dbReference>